<reference evidence="1" key="1">
    <citation type="submission" date="2021-01" db="EMBL/GenBank/DDBJ databases">
        <authorList>
            <person name="Corre E."/>
            <person name="Pelletier E."/>
            <person name="Niang G."/>
            <person name="Scheremetjew M."/>
            <person name="Finn R."/>
            <person name="Kale V."/>
            <person name="Holt S."/>
            <person name="Cochrane G."/>
            <person name="Meng A."/>
            <person name="Brown T."/>
            <person name="Cohen L."/>
        </authorList>
    </citation>
    <scope>NUCLEOTIDE SEQUENCE</scope>
    <source>
        <strain evidence="1">CCAP1064/1</strain>
    </source>
</reference>
<dbReference type="EMBL" id="HBEL01011900">
    <property type="protein sequence ID" value="CAD8409540.1"/>
    <property type="molecule type" value="Transcribed_RNA"/>
</dbReference>
<dbReference type="AlphaFoldDB" id="A0A7S0C1M9"/>
<sequence length="176" mass="20449">MDAKVEQFYRQIFADLKISNAEDAAVKSYFSKINPPPDKCVWLRAAAFRIGSEFLSDDRDKNVQLLRCVNAVVHALEYNCLVPKKREHEDPTDELESKVADYYREILTDLSIDSEENVELQNFFSENSIPLDKLVYIRATAFKIGSEYLNDDKAKNISLFRCINVIVHVIEQRYFE</sequence>
<organism evidence="1">
    <name type="scientific">Proboscia inermis</name>
    <dbReference type="NCBI Taxonomy" id="420281"/>
    <lineage>
        <taxon>Eukaryota</taxon>
        <taxon>Sar</taxon>
        <taxon>Stramenopiles</taxon>
        <taxon>Ochrophyta</taxon>
        <taxon>Bacillariophyta</taxon>
        <taxon>Coscinodiscophyceae</taxon>
        <taxon>Rhizosoleniophycidae</taxon>
        <taxon>Rhizosoleniales</taxon>
        <taxon>Rhizosoleniaceae</taxon>
        <taxon>Proboscia</taxon>
    </lineage>
</organism>
<proteinExistence type="predicted"/>
<accession>A0A7S0C1M9</accession>
<protein>
    <submittedName>
        <fullName evidence="1">Uncharacterized protein</fullName>
    </submittedName>
</protein>
<name>A0A7S0C1M9_9STRA</name>
<gene>
    <name evidence="1" type="ORF">PINE0816_LOCUS5663</name>
</gene>
<evidence type="ECO:0000313" key="1">
    <source>
        <dbReference type="EMBL" id="CAD8409540.1"/>
    </source>
</evidence>